<dbReference type="Pfam" id="PF13406">
    <property type="entry name" value="SLT_2"/>
    <property type="match status" value="1"/>
</dbReference>
<feature type="region of interest" description="Disordered" evidence="1">
    <location>
        <begin position="375"/>
        <end position="394"/>
    </location>
</feature>
<proteinExistence type="predicted"/>
<reference evidence="3 4" key="1">
    <citation type="journal article" date="2019" name="Emerg. Microbes Infect.">
        <title>Comprehensive subspecies identification of 175 nontuberculous mycobacteria species based on 7547 genomic profiles.</title>
        <authorList>
            <person name="Matsumoto Y."/>
            <person name="Kinjo T."/>
            <person name="Motooka D."/>
            <person name="Nabeya D."/>
            <person name="Jung N."/>
            <person name="Uechi K."/>
            <person name="Horii T."/>
            <person name="Iida T."/>
            <person name="Fujita J."/>
            <person name="Nakamura S."/>
        </authorList>
    </citation>
    <scope>NUCLEOTIDE SEQUENCE [LARGE SCALE GENOMIC DNA]</scope>
    <source>
        <strain evidence="3 4">JCM 6375</strain>
    </source>
</reference>
<dbReference type="GO" id="GO:0009253">
    <property type="term" value="P:peptidoglycan catabolic process"/>
    <property type="evidence" value="ECO:0007669"/>
    <property type="project" value="TreeGrafter"/>
</dbReference>
<dbReference type="Gene3D" id="1.10.530.10">
    <property type="match status" value="1"/>
</dbReference>
<feature type="domain" description="Transglycosylase SLT" evidence="2">
    <location>
        <begin position="218"/>
        <end position="268"/>
    </location>
</feature>
<dbReference type="EMBL" id="AP022560">
    <property type="protein sequence ID" value="BBX01164.1"/>
    <property type="molecule type" value="Genomic_DNA"/>
</dbReference>
<dbReference type="CDD" id="cd13399">
    <property type="entry name" value="Slt35-like"/>
    <property type="match status" value="1"/>
</dbReference>
<evidence type="ECO:0000259" key="2">
    <source>
        <dbReference type="Pfam" id="PF13406"/>
    </source>
</evidence>
<dbReference type="SUPFAM" id="SSF53955">
    <property type="entry name" value="Lysozyme-like"/>
    <property type="match status" value="1"/>
</dbReference>
<evidence type="ECO:0000313" key="4">
    <source>
        <dbReference type="Proteomes" id="UP000466681"/>
    </source>
</evidence>
<dbReference type="InterPro" id="IPR023346">
    <property type="entry name" value="Lysozyme-like_dom_sf"/>
</dbReference>
<feature type="compositionally biased region" description="Pro residues" evidence="1">
    <location>
        <begin position="433"/>
        <end position="514"/>
    </location>
</feature>
<protein>
    <recommendedName>
        <fullName evidence="2">Transglycosylase SLT domain-containing protein</fullName>
    </recommendedName>
</protein>
<evidence type="ECO:0000256" key="1">
    <source>
        <dbReference type="SAM" id="MobiDB-lite"/>
    </source>
</evidence>
<dbReference type="PANTHER" id="PTHR30163:SF8">
    <property type="entry name" value="LYTIC MUREIN TRANSGLYCOSYLASE"/>
    <property type="match status" value="1"/>
</dbReference>
<dbReference type="InterPro" id="IPR031304">
    <property type="entry name" value="SLT_2"/>
</dbReference>
<evidence type="ECO:0000313" key="3">
    <source>
        <dbReference type="EMBL" id="BBX01164.1"/>
    </source>
</evidence>
<dbReference type="PRINTS" id="PR01217">
    <property type="entry name" value="PRICHEXTENSN"/>
</dbReference>
<dbReference type="Proteomes" id="UP000466681">
    <property type="component" value="Chromosome"/>
</dbReference>
<gene>
    <name evidence="3" type="ORF">MMOR_21000</name>
</gene>
<organism evidence="3 4">
    <name type="scientific">Mycolicibacterium moriokaense</name>
    <dbReference type="NCBI Taxonomy" id="39691"/>
    <lineage>
        <taxon>Bacteria</taxon>
        <taxon>Bacillati</taxon>
        <taxon>Actinomycetota</taxon>
        <taxon>Actinomycetes</taxon>
        <taxon>Mycobacteriales</taxon>
        <taxon>Mycobacteriaceae</taxon>
        <taxon>Mycolicibacterium</taxon>
    </lineage>
</organism>
<name>A0AAD1HAS1_9MYCO</name>
<dbReference type="GO" id="GO:0008933">
    <property type="term" value="F:peptidoglycan lytic transglycosylase activity"/>
    <property type="evidence" value="ECO:0007669"/>
    <property type="project" value="TreeGrafter"/>
</dbReference>
<dbReference type="PANTHER" id="PTHR30163">
    <property type="entry name" value="MEMBRANE-BOUND LYTIC MUREIN TRANSGLYCOSYLASE B"/>
    <property type="match status" value="1"/>
</dbReference>
<dbReference type="RefSeq" id="WP_083152254.1">
    <property type="nucleotide sequence ID" value="NZ_AP022560.1"/>
</dbReference>
<dbReference type="KEGG" id="mmor:MMOR_21000"/>
<dbReference type="InterPro" id="IPR043426">
    <property type="entry name" value="MltB-like"/>
</dbReference>
<sequence>MHIGGGAALKAARRLTGRVAHSATGAVSRVRAVNVRDALRPSRVRGALTPARARVASGFAVIAPIILVGAVGASVQPNSPVRNAAVTNLAAVESSSSTSPGPTVVAVAKSPSAFHIAASSSSSPQPAAVVNAPGTLRIPAMALAAYRNAERMMAVAAPECGVSWNLLAGIGRIESMHANGGATDSRGTAVRPIYGPALDGSLPGNEVIVQSRTADRVTYARAMGPMQFLPGTWARYASDGDGDGKAEVQNLFDASLATARYLCSGGMNLRDQSHVMAAILRYNNSVAYARNVLGWAAAYATGVVPVDLPPITGSVPVLEDSGDMHLDGYQGLGPGLPMNALGLPANDPLALMPTLTRSDVASQLPGFVPGQRLGPLPGPAPGPLAVAPTPEPQPQQWLPPWLQPPPKKTPECAVFCIKDNPAPLQSAIGAPPVAQPMVPPGTAPPPGPLTPVGTPPGPAPLGTPPGPMPMAPPPGPAPLAPAPGPAQAPLGTPPGPSPAPAQAPLPGPPPPPAG</sequence>
<accession>A0AAD1HAS1</accession>
<feature type="compositionally biased region" description="Low complexity" evidence="1">
    <location>
        <begin position="383"/>
        <end position="394"/>
    </location>
</feature>
<keyword evidence="4" id="KW-1185">Reference proteome</keyword>
<feature type="region of interest" description="Disordered" evidence="1">
    <location>
        <begin position="427"/>
        <end position="514"/>
    </location>
</feature>
<dbReference type="AlphaFoldDB" id="A0AAD1HAS1"/>